<dbReference type="InterPro" id="IPR055368">
    <property type="entry name" value="WH3_Lhr"/>
</dbReference>
<dbReference type="Pfam" id="PF00271">
    <property type="entry name" value="Helicase_C"/>
    <property type="match status" value="1"/>
</dbReference>
<keyword evidence="1" id="KW-0547">Nucleotide-binding</keyword>
<evidence type="ECO:0000259" key="9">
    <source>
        <dbReference type="PROSITE" id="PS51192"/>
    </source>
</evidence>
<keyword evidence="13" id="KW-1185">Reference proteome</keyword>
<accession>A0A0W0U9M7</accession>
<evidence type="ECO:0000256" key="6">
    <source>
        <dbReference type="ARBA" id="ARBA00023125"/>
    </source>
</evidence>
<dbReference type="STRING" id="453.Lfee_0134"/>
<dbReference type="InterPro" id="IPR014001">
    <property type="entry name" value="Helicase_ATP-bd"/>
</dbReference>
<evidence type="ECO:0000256" key="5">
    <source>
        <dbReference type="ARBA" id="ARBA00022840"/>
    </source>
</evidence>
<dbReference type="SMART" id="SM00487">
    <property type="entry name" value="DEXDc"/>
    <property type="match status" value="1"/>
</dbReference>
<dbReference type="PANTHER" id="PTHR47962:SF5">
    <property type="entry name" value="ATP-DEPENDENT HELICASE LHR-RELATED"/>
    <property type="match status" value="1"/>
</dbReference>
<dbReference type="Pfam" id="PF00270">
    <property type="entry name" value="DEAD"/>
    <property type="match status" value="1"/>
</dbReference>
<keyword evidence="8" id="KW-0413">Isomerase</keyword>
<evidence type="ECO:0000256" key="3">
    <source>
        <dbReference type="ARBA" id="ARBA00022801"/>
    </source>
</evidence>
<dbReference type="PANTHER" id="PTHR47962">
    <property type="entry name" value="ATP-DEPENDENT HELICASE LHR-RELATED-RELATED"/>
    <property type="match status" value="1"/>
</dbReference>
<evidence type="ECO:0000256" key="4">
    <source>
        <dbReference type="ARBA" id="ARBA00022806"/>
    </source>
</evidence>
<dbReference type="SMART" id="SM00490">
    <property type="entry name" value="HELICc"/>
    <property type="match status" value="1"/>
</dbReference>
<dbReference type="InterPro" id="IPR003593">
    <property type="entry name" value="AAA+_ATPase"/>
</dbReference>
<keyword evidence="6" id="KW-0238">DNA-binding</keyword>
<dbReference type="GO" id="GO:0003724">
    <property type="term" value="F:RNA helicase activity"/>
    <property type="evidence" value="ECO:0007669"/>
    <property type="project" value="UniProtKB-EC"/>
</dbReference>
<dbReference type="EMBL" id="UASS01000001">
    <property type="protein sequence ID" value="SPX59512.1"/>
    <property type="molecule type" value="Genomic_DNA"/>
</dbReference>
<dbReference type="OrthoDB" id="9815222at2"/>
<keyword evidence="4 11" id="KW-0347">Helicase</keyword>
<reference evidence="12 14" key="2">
    <citation type="submission" date="2018-06" db="EMBL/GenBank/DDBJ databases">
        <authorList>
            <consortium name="Pathogen Informatics"/>
            <person name="Doyle S."/>
        </authorList>
    </citation>
    <scope>NUCLEOTIDE SEQUENCE [LARGE SCALE GENOMIC DNA]</scope>
    <source>
        <strain evidence="12 14">NCTC12022</strain>
    </source>
</reference>
<organism evidence="11 13">
    <name type="scientific">Legionella feeleii</name>
    <dbReference type="NCBI Taxonomy" id="453"/>
    <lineage>
        <taxon>Bacteria</taxon>
        <taxon>Pseudomonadati</taxon>
        <taxon>Pseudomonadota</taxon>
        <taxon>Gammaproteobacteria</taxon>
        <taxon>Legionellales</taxon>
        <taxon>Legionellaceae</taxon>
        <taxon>Legionella</taxon>
    </lineage>
</organism>
<dbReference type="Proteomes" id="UP000251942">
    <property type="component" value="Unassembled WGS sequence"/>
</dbReference>
<evidence type="ECO:0000259" key="10">
    <source>
        <dbReference type="PROSITE" id="PS51194"/>
    </source>
</evidence>
<dbReference type="Pfam" id="PF08494">
    <property type="entry name" value="DEAD_assoc"/>
    <property type="match status" value="1"/>
</dbReference>
<dbReference type="GO" id="GO:0005524">
    <property type="term" value="F:ATP binding"/>
    <property type="evidence" value="ECO:0007669"/>
    <property type="project" value="UniProtKB-KW"/>
</dbReference>
<dbReference type="GO" id="GO:0016887">
    <property type="term" value="F:ATP hydrolysis activity"/>
    <property type="evidence" value="ECO:0007669"/>
    <property type="project" value="TreeGrafter"/>
</dbReference>
<feature type="domain" description="Helicase ATP-binding" evidence="9">
    <location>
        <begin position="33"/>
        <end position="227"/>
    </location>
</feature>
<name>A0A0W0U9M7_9GAMM</name>
<evidence type="ECO:0000256" key="7">
    <source>
        <dbReference type="ARBA" id="ARBA00023204"/>
    </source>
</evidence>
<evidence type="ECO:0000256" key="1">
    <source>
        <dbReference type="ARBA" id="ARBA00022741"/>
    </source>
</evidence>
<dbReference type="InterPro" id="IPR013701">
    <property type="entry name" value="Lhr-like_DEAD/DEAH_assoc"/>
</dbReference>
<dbReference type="Pfam" id="PF23234">
    <property type="entry name" value="WHD_4th_Lhr"/>
    <property type="match status" value="1"/>
</dbReference>
<evidence type="ECO:0000313" key="11">
    <source>
        <dbReference type="EMBL" id="KTD04676.1"/>
    </source>
</evidence>
<dbReference type="SMART" id="SM00382">
    <property type="entry name" value="AAA"/>
    <property type="match status" value="1"/>
</dbReference>
<dbReference type="CDD" id="cd18796">
    <property type="entry name" value="SF2_C_LHR"/>
    <property type="match status" value="1"/>
</dbReference>
<dbReference type="PROSITE" id="PS51194">
    <property type="entry name" value="HELICASE_CTER"/>
    <property type="match status" value="1"/>
</dbReference>
<keyword evidence="5" id="KW-0067">ATP-binding</keyword>
<dbReference type="Pfam" id="PF23235">
    <property type="entry name" value="WHD_3rd_Lhr"/>
    <property type="match status" value="1"/>
</dbReference>
<evidence type="ECO:0000256" key="8">
    <source>
        <dbReference type="ARBA" id="ARBA00023235"/>
    </source>
</evidence>
<dbReference type="Gene3D" id="3.40.50.300">
    <property type="entry name" value="P-loop containing nucleotide triphosphate hydrolases"/>
    <property type="match status" value="2"/>
</dbReference>
<dbReference type="InterPro" id="IPR011545">
    <property type="entry name" value="DEAD/DEAH_box_helicase_dom"/>
</dbReference>
<feature type="domain" description="Helicase C-terminal" evidence="10">
    <location>
        <begin position="260"/>
        <end position="418"/>
    </location>
</feature>
<keyword evidence="2" id="KW-0227">DNA damage</keyword>
<dbReference type="InterPro" id="IPR001650">
    <property type="entry name" value="Helicase_C-like"/>
</dbReference>
<evidence type="ECO:0000313" key="12">
    <source>
        <dbReference type="EMBL" id="SPX59512.1"/>
    </source>
</evidence>
<proteinExistence type="predicted"/>
<dbReference type="Pfam" id="PF19306">
    <property type="entry name" value="WHD_Lhr"/>
    <property type="match status" value="1"/>
</dbReference>
<keyword evidence="7" id="KW-0234">DNA repair</keyword>
<dbReference type="RefSeq" id="WP_082646525.1">
    <property type="nucleotide sequence ID" value="NZ_CAAAHT010000031.1"/>
</dbReference>
<dbReference type="CDD" id="cd17922">
    <property type="entry name" value="DEXHc_LHR-like"/>
    <property type="match status" value="1"/>
</dbReference>
<protein>
    <submittedName>
        <fullName evidence="11">Helicase, DEAD/DEAH box family</fullName>
        <ecNumber evidence="12">3.6.4.13</ecNumber>
    </submittedName>
</protein>
<sequence>MKSAHTLDWAHSLVRDWFITNIGEPTEPQRQGWPHILAGKTTLISAPTGSGKTFAAFLACIDQLVRKSLDGILSDETEVLYVSPLKALGNDIQKNLMNPLTGIMELAKAEHFSMSEIKVAVRTGDTSPKERLAMSKKPPHILVTTPESLYILLTTEKSRELLRTVKTVIVDEIHALADDKRGSHLSLSLERLEAITHQSPIRIGLSATQKPLELVANFLTGNQRALPQVVNIGHAKHLELAVEVPSSELGAVASNSMWDEIYDRLAELAKQNRSTLIFANTRRVAERVAHHLAERLGQEQVAAHHGSLSRKLRLTAETKLKNGQLKALVATASLELGIDIGTVDLVCQLGSPRSIAVMLQRVGRAGHWHGAISKGRIFATTRDELLECAALVNAIKDGDLDQLVIPKEPLDILAQQIVASCATDDWRENDLFAMVKHAFPYKSLTRETFNSILEMLSEGIAGSRGRYSAYLFRDRVNGVVKGRRGSRLTAITSGGAIPETGLFTVFAEPTSVMVGTLDEDFAVESNRGDIILLGSTSWKIRRIESATGRVLVEDAHGAPPTVPFWRGEAPGRTVELSLRVSNLRQLISDKLSSICSPIETAKSQVLTQPVIAWLKENCGVDNAGAEQIIDYILQGRAVLGAVPTQHKVIAERFFDESGGMQLIIHAPFGARINKAWGLALRKCFCRSFNFELQASATDDGINIALAEQHSFPLADVFAFLNPKTITKVLTQAVLQSPLFATRWRWDAARALAVVRFRNGKKVPPNIIRMLSDDLLAAVFPDAAACQDNLGGRDIELPDHPLINEALKDSLTEALDLDGLIDILKKIKKGEIQYLAVDTPSPSQFAHEILNANPYAFLDDAPLEERRARAVAMRRILPGSIIQEIGKLDLNIIEEVQQQIWPDIRNADELQDALQTFIAFPALYFKQETTRLLWQNFLTELIAAGRAATAMVGDKLFWFAIEKAKTFSTIYPHAIIHHSLKAIEEKPLSQEEGIVELIRGWMFSLGPTTSQELSQLLNLDLSSIEHALLRLEASGLILRGTFKEDNQLEWCERRLLARIHQLTLGQLRKEIEPVSAMKFVQWLLAWHHLAPGTQLRDEHGLLEIISQLQGFEIPAKAWEPEILAKRVNNYDPAMLDRLCLMGIIGWGRLSSLKNETVLENKRVIPTSVAPITFFVRDTAEWMPEVQPFTHEEDLPALSHIAKSIYSYLQKNGASFFTDIALGVKHLKSEIEMGLWELVTAGLTTADGFDNLRSLIDPRRRLNKKRRHPLRHQYSTGRWSLLKTHTQQDSTAQIEAICWLLLKRYGVVFRDLLAREKIIPRWRELLITFRRLEARGEIRGGRFVSGFLGEQFALPYAVDSLRATKNKEPYKEIITISAVDPLNVIGFILPGNRISAISGKKIIFKENTYYEDNPSPTIKLI</sequence>
<dbReference type="EC" id="3.6.4.13" evidence="12"/>
<dbReference type="EMBL" id="LNYB01000006">
    <property type="protein sequence ID" value="KTD04676.1"/>
    <property type="molecule type" value="Genomic_DNA"/>
</dbReference>
<dbReference type="GO" id="GO:0006281">
    <property type="term" value="P:DNA repair"/>
    <property type="evidence" value="ECO:0007669"/>
    <property type="project" value="UniProtKB-KW"/>
</dbReference>
<dbReference type="PROSITE" id="PS51192">
    <property type="entry name" value="HELICASE_ATP_BIND_1"/>
    <property type="match status" value="1"/>
</dbReference>
<reference evidence="11 13" key="1">
    <citation type="submission" date="2015-11" db="EMBL/GenBank/DDBJ databases">
        <title>Genomic analysis of 38 Legionella species identifies large and diverse effector repertoires.</title>
        <authorList>
            <person name="Burstein D."/>
            <person name="Amaro F."/>
            <person name="Zusman T."/>
            <person name="Lifshitz Z."/>
            <person name="Cohen O."/>
            <person name="Gilbert J.A."/>
            <person name="Pupko T."/>
            <person name="Shuman H.A."/>
            <person name="Segal G."/>
        </authorList>
    </citation>
    <scope>NUCLEOTIDE SEQUENCE [LARGE SCALE GENOMIC DNA]</scope>
    <source>
        <strain evidence="11 13">WO-44C</strain>
    </source>
</reference>
<dbReference type="SUPFAM" id="SSF52540">
    <property type="entry name" value="P-loop containing nucleoside triphosphate hydrolases"/>
    <property type="match status" value="1"/>
</dbReference>
<keyword evidence="3 12" id="KW-0378">Hydrolase</keyword>
<dbReference type="InterPro" id="IPR027417">
    <property type="entry name" value="P-loop_NTPase"/>
</dbReference>
<evidence type="ECO:0000256" key="2">
    <source>
        <dbReference type="ARBA" id="ARBA00022763"/>
    </source>
</evidence>
<dbReference type="InterPro" id="IPR052511">
    <property type="entry name" value="ATP-dep_Helicase"/>
</dbReference>
<dbReference type="InterPro" id="IPR045628">
    <property type="entry name" value="Lhr_WH_dom"/>
</dbReference>
<evidence type="ECO:0000313" key="14">
    <source>
        <dbReference type="Proteomes" id="UP000251942"/>
    </source>
</evidence>
<dbReference type="Proteomes" id="UP000054698">
    <property type="component" value="Unassembled WGS sequence"/>
</dbReference>
<evidence type="ECO:0000313" key="13">
    <source>
        <dbReference type="Proteomes" id="UP000054698"/>
    </source>
</evidence>
<dbReference type="InterPro" id="IPR055367">
    <property type="entry name" value="WH4_Lhr"/>
</dbReference>
<dbReference type="PATRIC" id="fig|453.4.peg.151"/>
<gene>
    <name evidence="11" type="ORF">Lfee_0134</name>
    <name evidence="12" type="ORF">NCTC12022_00335</name>
</gene>
<dbReference type="GO" id="GO:0003677">
    <property type="term" value="F:DNA binding"/>
    <property type="evidence" value="ECO:0007669"/>
    <property type="project" value="UniProtKB-KW"/>
</dbReference>